<evidence type="ECO:0000313" key="4">
    <source>
        <dbReference type="Proteomes" id="UP000676996"/>
    </source>
</evidence>
<dbReference type="Proteomes" id="UP000676996">
    <property type="component" value="Unassembled WGS sequence"/>
</dbReference>
<dbReference type="PANTHER" id="PTHR13420">
    <property type="entry name" value="UPF0235 PROTEIN C15ORF40"/>
    <property type="match status" value="1"/>
</dbReference>
<comment type="similarity">
    <text evidence="1 2">Belongs to the UPF0235 family.</text>
</comment>
<keyword evidence="4" id="KW-1185">Reference proteome</keyword>
<comment type="caution">
    <text evidence="3">The sequence shown here is derived from an EMBL/GenBank/DDBJ whole genome shotgun (WGS) entry which is preliminary data.</text>
</comment>
<dbReference type="Gene3D" id="3.30.1200.10">
    <property type="entry name" value="YggU-like"/>
    <property type="match status" value="1"/>
</dbReference>
<dbReference type="HAMAP" id="MF_00634">
    <property type="entry name" value="UPF0235"/>
    <property type="match status" value="1"/>
</dbReference>
<evidence type="ECO:0000256" key="1">
    <source>
        <dbReference type="ARBA" id="ARBA00010364"/>
    </source>
</evidence>
<dbReference type="GO" id="GO:0005737">
    <property type="term" value="C:cytoplasm"/>
    <property type="evidence" value="ECO:0007669"/>
    <property type="project" value="TreeGrafter"/>
</dbReference>
<dbReference type="AlphaFoldDB" id="A0A8T4IBR1"/>
<proteinExistence type="inferred from homology"/>
<dbReference type="SUPFAM" id="SSF69786">
    <property type="entry name" value="YggU-like"/>
    <property type="match status" value="1"/>
</dbReference>
<gene>
    <name evidence="3" type="ORF">J7S20_08075</name>
</gene>
<dbReference type="EMBL" id="JAGRQC010000002">
    <property type="protein sequence ID" value="MBR0552458.1"/>
    <property type="molecule type" value="Genomic_DNA"/>
</dbReference>
<reference evidence="3" key="1">
    <citation type="submission" date="2021-04" db="EMBL/GenBank/DDBJ databases">
        <title>Ouciella asimina sp. nov., isolated from the surface seawater in the hydrothermal field of Okinawa Trough.</title>
        <authorList>
            <person name="Shuang W."/>
        </authorList>
    </citation>
    <scope>NUCLEOTIDE SEQUENCE</scope>
    <source>
        <strain evidence="3">LXI357</strain>
    </source>
</reference>
<dbReference type="RefSeq" id="WP_284053736.1">
    <property type="nucleotide sequence ID" value="NZ_JAGRQC010000002.1"/>
</dbReference>
<dbReference type="InterPro" id="IPR036591">
    <property type="entry name" value="YggU-like_sf"/>
</dbReference>
<sequence>MADGAAWQVGDDGITIAVRVTPRSSREAIAGKGDRFAVRLNAPPVDGAANAALIVFLAKRFGVARRAVTILGGETARQKRLRIEGDPETLATTARSLYGAGA</sequence>
<dbReference type="SMART" id="SM01152">
    <property type="entry name" value="DUF167"/>
    <property type="match status" value="1"/>
</dbReference>
<dbReference type="InterPro" id="IPR003746">
    <property type="entry name" value="DUF167"/>
</dbReference>
<organism evidence="3 4">
    <name type="scientific">Stakelama marina</name>
    <dbReference type="NCBI Taxonomy" id="2826939"/>
    <lineage>
        <taxon>Bacteria</taxon>
        <taxon>Pseudomonadati</taxon>
        <taxon>Pseudomonadota</taxon>
        <taxon>Alphaproteobacteria</taxon>
        <taxon>Sphingomonadales</taxon>
        <taxon>Sphingomonadaceae</taxon>
        <taxon>Stakelama</taxon>
    </lineage>
</organism>
<name>A0A8T4IBR1_9SPHN</name>
<dbReference type="NCBIfam" id="TIGR00251">
    <property type="entry name" value="DUF167 family protein"/>
    <property type="match status" value="1"/>
</dbReference>
<protein>
    <recommendedName>
        <fullName evidence="2">UPF0235 protein J7S20_08075</fullName>
    </recommendedName>
</protein>
<evidence type="ECO:0000313" key="3">
    <source>
        <dbReference type="EMBL" id="MBR0552458.1"/>
    </source>
</evidence>
<accession>A0A8T4IBR1</accession>
<dbReference type="Pfam" id="PF02594">
    <property type="entry name" value="DUF167"/>
    <property type="match status" value="1"/>
</dbReference>
<dbReference type="PANTHER" id="PTHR13420:SF7">
    <property type="entry name" value="UPF0235 PROTEIN C15ORF40"/>
    <property type="match status" value="1"/>
</dbReference>
<evidence type="ECO:0000256" key="2">
    <source>
        <dbReference type="HAMAP-Rule" id="MF_00634"/>
    </source>
</evidence>